<dbReference type="RefSeq" id="WP_145242003.1">
    <property type="nucleotide sequence ID" value="NZ_CP036273.1"/>
</dbReference>
<keyword evidence="1" id="KW-0812">Transmembrane</keyword>
<dbReference type="Proteomes" id="UP000319576">
    <property type="component" value="Chromosome"/>
</dbReference>
<dbReference type="OrthoDB" id="280626at2"/>
<keyword evidence="1" id="KW-1133">Transmembrane helix</keyword>
<evidence type="ECO:0000259" key="2">
    <source>
        <dbReference type="Pfam" id="PF14257"/>
    </source>
</evidence>
<keyword evidence="4" id="KW-1185">Reference proteome</keyword>
<proteinExistence type="predicted"/>
<feature type="transmembrane region" description="Helical" evidence="1">
    <location>
        <begin position="21"/>
        <end position="41"/>
    </location>
</feature>
<feature type="transmembrane region" description="Helical" evidence="1">
    <location>
        <begin position="303"/>
        <end position="328"/>
    </location>
</feature>
<keyword evidence="1" id="KW-0472">Membrane</keyword>
<dbReference type="KEGG" id="uli:ETAA1_43200"/>
<evidence type="ECO:0000313" key="4">
    <source>
        <dbReference type="Proteomes" id="UP000319576"/>
    </source>
</evidence>
<dbReference type="EMBL" id="CP036273">
    <property type="protein sequence ID" value="QDU22342.1"/>
    <property type="molecule type" value="Genomic_DNA"/>
</dbReference>
<reference evidence="3 4" key="1">
    <citation type="submission" date="2019-02" db="EMBL/GenBank/DDBJ databases">
        <title>Deep-cultivation of Planctomycetes and their phenomic and genomic characterization uncovers novel biology.</title>
        <authorList>
            <person name="Wiegand S."/>
            <person name="Jogler M."/>
            <person name="Boedeker C."/>
            <person name="Pinto D."/>
            <person name="Vollmers J."/>
            <person name="Rivas-Marin E."/>
            <person name="Kohn T."/>
            <person name="Peeters S.H."/>
            <person name="Heuer A."/>
            <person name="Rast P."/>
            <person name="Oberbeckmann S."/>
            <person name="Bunk B."/>
            <person name="Jeske O."/>
            <person name="Meyerdierks A."/>
            <person name="Storesund J.E."/>
            <person name="Kallscheuer N."/>
            <person name="Luecker S."/>
            <person name="Lage O.M."/>
            <person name="Pohl T."/>
            <person name="Merkel B.J."/>
            <person name="Hornburger P."/>
            <person name="Mueller R.-W."/>
            <person name="Bruemmer F."/>
            <person name="Labrenz M."/>
            <person name="Spormann A.M."/>
            <person name="Op den Camp H."/>
            <person name="Overmann J."/>
            <person name="Amann R."/>
            <person name="Jetten M.S.M."/>
            <person name="Mascher T."/>
            <person name="Medema M.H."/>
            <person name="Devos D.P."/>
            <person name="Kaster A.-K."/>
            <person name="Ovreas L."/>
            <person name="Rohde M."/>
            <person name="Galperin M.Y."/>
            <person name="Jogler C."/>
        </authorList>
    </citation>
    <scope>NUCLEOTIDE SEQUENCE [LARGE SCALE GENOMIC DNA]</scope>
    <source>
        <strain evidence="3 4">ETA_A1</strain>
    </source>
</reference>
<dbReference type="InterPro" id="IPR025645">
    <property type="entry name" value="DUF4349"/>
</dbReference>
<sequence>MIPAEPPVRPPAAAARGSARPFFVVFGVTIVLLIVGGVFLATSTKHAFRESFSFVGSAIKPTSASSPPAPDRAAREAAPAGAVFDPLVAAQAPVPVPAGQPKAEPVDRKIVYTAQLDLVVKNLDAADKQVDELLTANGGRLVSSESRGDAGSKRTATFKLEVPAGKFRAFMSALRPLGVPERDKVDSDDLTDEFVDIQIRVKHLKAEEDNLLKLLTERARSVEESLAIRRQMLPIREQIEKAEGRQKYIEAKAAFSTVTLKLREEANYVPPTADPPPTPPTFGDRVAATFGGSWSLLVTVGEWIALVGVAVAPWLPFVVPLAFAGVWVSRRRAGRATPPA</sequence>
<feature type="domain" description="DUF4349" evidence="2">
    <location>
        <begin position="108"/>
        <end position="325"/>
    </location>
</feature>
<organism evidence="3 4">
    <name type="scientific">Urbifossiella limnaea</name>
    <dbReference type="NCBI Taxonomy" id="2528023"/>
    <lineage>
        <taxon>Bacteria</taxon>
        <taxon>Pseudomonadati</taxon>
        <taxon>Planctomycetota</taxon>
        <taxon>Planctomycetia</taxon>
        <taxon>Gemmatales</taxon>
        <taxon>Gemmataceae</taxon>
        <taxon>Urbifossiella</taxon>
    </lineage>
</organism>
<name>A0A517XXV2_9BACT</name>
<accession>A0A517XXV2</accession>
<protein>
    <recommendedName>
        <fullName evidence="2">DUF4349 domain-containing protein</fullName>
    </recommendedName>
</protein>
<evidence type="ECO:0000313" key="3">
    <source>
        <dbReference type="EMBL" id="QDU22342.1"/>
    </source>
</evidence>
<evidence type="ECO:0000256" key="1">
    <source>
        <dbReference type="SAM" id="Phobius"/>
    </source>
</evidence>
<dbReference type="Pfam" id="PF14257">
    <property type="entry name" value="DUF4349"/>
    <property type="match status" value="1"/>
</dbReference>
<gene>
    <name evidence="3" type="ORF">ETAA1_43200</name>
</gene>
<dbReference type="AlphaFoldDB" id="A0A517XXV2"/>